<dbReference type="Gene3D" id="6.10.250.1710">
    <property type="match status" value="1"/>
</dbReference>
<dbReference type="AlphaFoldDB" id="T1KH69"/>
<dbReference type="PANTHER" id="PTHR22761">
    <property type="entry name" value="CHARGED MULTIVESICULAR BODY PROTEIN"/>
    <property type="match status" value="1"/>
</dbReference>
<protein>
    <recommendedName>
        <fullName evidence="3">Charged multivesicular body protein 5</fullName>
    </recommendedName>
</protein>
<evidence type="ECO:0000256" key="5">
    <source>
        <dbReference type="SAM" id="MobiDB-lite"/>
    </source>
</evidence>
<dbReference type="EnsemblMetazoa" id="tetur11g03300.1">
    <property type="protein sequence ID" value="tetur11g03300.1"/>
    <property type="gene ID" value="tetur11g03300"/>
</dbReference>
<evidence type="ECO:0000256" key="1">
    <source>
        <dbReference type="ARBA" id="ARBA00006190"/>
    </source>
</evidence>
<feature type="coiled-coil region" evidence="4">
    <location>
        <begin position="21"/>
        <end position="85"/>
    </location>
</feature>
<feature type="coiled-coil region" evidence="4">
    <location>
        <begin position="118"/>
        <end position="152"/>
    </location>
</feature>
<evidence type="ECO:0000313" key="7">
    <source>
        <dbReference type="Proteomes" id="UP000015104"/>
    </source>
</evidence>
<dbReference type="KEGG" id="tut:107364109"/>
<name>T1KH69_TETUR</name>
<dbReference type="HOGENOM" id="CLU_079409_1_0_1"/>
<dbReference type="OMA" id="GVKQMQK"/>
<comment type="similarity">
    <text evidence="1">Belongs to the SNF7 family.</text>
</comment>
<dbReference type="OrthoDB" id="3973241at2759"/>
<proteinExistence type="inferred from homology"/>
<dbReference type="STRING" id="32264.T1KH69"/>
<evidence type="ECO:0000313" key="6">
    <source>
        <dbReference type="EnsemblMetazoa" id="tetur11g03300.1"/>
    </source>
</evidence>
<reference evidence="7" key="1">
    <citation type="submission" date="2011-08" db="EMBL/GenBank/DDBJ databases">
        <authorList>
            <person name="Rombauts S."/>
        </authorList>
    </citation>
    <scope>NUCLEOTIDE SEQUENCE</scope>
    <source>
        <strain evidence="7">London</strain>
    </source>
</reference>
<dbReference type="InterPro" id="IPR005024">
    <property type="entry name" value="Snf7_fam"/>
</dbReference>
<dbReference type="GO" id="GO:0005771">
    <property type="term" value="C:multivesicular body"/>
    <property type="evidence" value="ECO:0007669"/>
    <property type="project" value="TreeGrafter"/>
</dbReference>
<dbReference type="Proteomes" id="UP000015104">
    <property type="component" value="Unassembled WGS sequence"/>
</dbReference>
<dbReference type="eggNOG" id="KOG1655">
    <property type="taxonomic scope" value="Eukaryota"/>
</dbReference>
<sequence length="215" mass="23945">MNRLFGRGKPKEAPPNISDCIANVDSRAESIEKKIQKLDAELMKYKEQMNKMRAGPAKQSVMQKAMRVLKQKKMYEQQKDNLLAQSFNMEQANFTTQMLKDTKATVDAMRLGVTQMKKENKKVNIDDIENLQDELEDMLDQANEVQDALKRSYGVPDVDESELEAELEALGSDLAADADTSYLEGVQLGVPTAPSSEPGSSELVDEFGLPKIPAS</sequence>
<dbReference type="GO" id="GO:0032511">
    <property type="term" value="P:late endosome to vacuole transport via multivesicular body sorting pathway"/>
    <property type="evidence" value="ECO:0007669"/>
    <property type="project" value="TreeGrafter"/>
</dbReference>
<keyword evidence="7" id="KW-1185">Reference proteome</keyword>
<reference evidence="6" key="2">
    <citation type="submission" date="2015-06" db="UniProtKB">
        <authorList>
            <consortium name="EnsemblMetazoa"/>
        </authorList>
    </citation>
    <scope>IDENTIFICATION</scope>
</reference>
<gene>
    <name evidence="6" type="primary">107364109</name>
</gene>
<dbReference type="EMBL" id="CAEY01000073">
    <property type="status" value="NOT_ANNOTATED_CDS"/>
    <property type="molecule type" value="Genomic_DNA"/>
</dbReference>
<keyword evidence="2 4" id="KW-0175">Coiled coil</keyword>
<organism evidence="6 7">
    <name type="scientific">Tetranychus urticae</name>
    <name type="common">Two-spotted spider mite</name>
    <dbReference type="NCBI Taxonomy" id="32264"/>
    <lineage>
        <taxon>Eukaryota</taxon>
        <taxon>Metazoa</taxon>
        <taxon>Ecdysozoa</taxon>
        <taxon>Arthropoda</taxon>
        <taxon>Chelicerata</taxon>
        <taxon>Arachnida</taxon>
        <taxon>Acari</taxon>
        <taxon>Acariformes</taxon>
        <taxon>Trombidiformes</taxon>
        <taxon>Prostigmata</taxon>
        <taxon>Eleutherengona</taxon>
        <taxon>Raphignathae</taxon>
        <taxon>Tetranychoidea</taxon>
        <taxon>Tetranychidae</taxon>
        <taxon>Tetranychus</taxon>
    </lineage>
</organism>
<evidence type="ECO:0000256" key="3">
    <source>
        <dbReference type="ARBA" id="ARBA00041078"/>
    </source>
</evidence>
<accession>T1KH69</accession>
<evidence type="ECO:0000256" key="2">
    <source>
        <dbReference type="ARBA" id="ARBA00023054"/>
    </source>
</evidence>
<feature type="region of interest" description="Disordered" evidence="5">
    <location>
        <begin position="1"/>
        <end position="20"/>
    </location>
</feature>
<dbReference type="Gene3D" id="1.10.287.1060">
    <property type="entry name" value="ESAT-6-like"/>
    <property type="match status" value="1"/>
</dbReference>
<dbReference type="PANTHER" id="PTHR22761:SF12">
    <property type="entry name" value="CHARGED MULTIVESICULAR BODY PROTEIN 5"/>
    <property type="match status" value="1"/>
</dbReference>
<dbReference type="GO" id="GO:0006900">
    <property type="term" value="P:vesicle budding from membrane"/>
    <property type="evidence" value="ECO:0007669"/>
    <property type="project" value="TreeGrafter"/>
</dbReference>
<evidence type="ECO:0000256" key="4">
    <source>
        <dbReference type="SAM" id="Coils"/>
    </source>
</evidence>
<dbReference type="Pfam" id="PF03357">
    <property type="entry name" value="Snf7"/>
    <property type="match status" value="1"/>
</dbReference>
<feature type="region of interest" description="Disordered" evidence="5">
    <location>
        <begin position="188"/>
        <end position="215"/>
    </location>
</feature>